<feature type="transmembrane region" description="Helical" evidence="22">
    <location>
        <begin position="79"/>
        <end position="98"/>
    </location>
</feature>
<name>A0ABS4KH32_9FIRM</name>
<dbReference type="PANTHER" id="PTHR30474">
    <property type="entry name" value="CELL CYCLE PROTEIN"/>
    <property type="match status" value="1"/>
</dbReference>
<evidence type="ECO:0000256" key="5">
    <source>
        <dbReference type="ARBA" id="ARBA00022676"/>
    </source>
</evidence>
<evidence type="ECO:0000313" key="23">
    <source>
        <dbReference type="EMBL" id="MBP2026670.1"/>
    </source>
</evidence>
<keyword evidence="10 22" id="KW-1133">Transmembrane helix</keyword>
<keyword evidence="13" id="KW-0961">Cell wall biogenesis/degradation</keyword>
<feature type="transmembrane region" description="Helical" evidence="22">
    <location>
        <begin position="230"/>
        <end position="249"/>
    </location>
</feature>
<evidence type="ECO:0000256" key="15">
    <source>
        <dbReference type="ARBA" id="ARBA00033270"/>
    </source>
</evidence>
<comment type="caution">
    <text evidence="23">The sequence shown here is derived from an EMBL/GenBank/DDBJ whole genome shotgun (WGS) entry which is preliminary data.</text>
</comment>
<dbReference type="EC" id="2.4.99.28" evidence="19"/>
<evidence type="ECO:0000256" key="14">
    <source>
        <dbReference type="ARBA" id="ARBA00032370"/>
    </source>
</evidence>
<feature type="transmembrane region" description="Helical" evidence="22">
    <location>
        <begin position="118"/>
        <end position="135"/>
    </location>
</feature>
<sequence length="370" mass="41163">MESKKYKGQGSFDFGLFFLTILLVLIGIIMVYSASFVQAKFKYGDTSYFLKKEIIFSTLGLIVMLIVSKIDYKMYKKFDLFFIIVAYLLLIVTLWTPLGITLNHATRWMDLGPLGTLMPSEVAKFSCILIAARIISNRRKHITKFSTFIQPFIYSFIAVVFIILQPDLSTSFTILFVTFAMLFVAGVPWISVFSTIIAGAAGIFVLILAKPYRMKRFMTFRDPFQDRLGDGYQVIQSLYALASGGITGLGLGRSRQKFFYLPEPQNDFIFAIIGEELGYIGGIILLILFSLLISKCFKIAMNAPDLYGTMIVAGITFQIGIQVLVNVGVATSAIPNTGIPLPFISYGGTSLVIFMAAIGIILNISRHTKV</sequence>
<organism evidence="23 24">
    <name type="scientific">Acetoanaerobium pronyense</name>
    <dbReference type="NCBI Taxonomy" id="1482736"/>
    <lineage>
        <taxon>Bacteria</taxon>
        <taxon>Bacillati</taxon>
        <taxon>Bacillota</taxon>
        <taxon>Clostridia</taxon>
        <taxon>Peptostreptococcales</taxon>
        <taxon>Filifactoraceae</taxon>
        <taxon>Acetoanaerobium</taxon>
    </lineage>
</organism>
<keyword evidence="5" id="KW-0328">Glycosyltransferase</keyword>
<dbReference type="RefSeq" id="WP_209658945.1">
    <property type="nucleotide sequence ID" value="NZ_JAGGLI010000003.1"/>
</dbReference>
<gene>
    <name evidence="23" type="ORF">J2Z35_000459</name>
</gene>
<reference evidence="23 24" key="1">
    <citation type="submission" date="2021-03" db="EMBL/GenBank/DDBJ databases">
        <title>Genomic Encyclopedia of Type Strains, Phase IV (KMG-IV): sequencing the most valuable type-strain genomes for metagenomic binning, comparative biology and taxonomic classification.</title>
        <authorList>
            <person name="Goeker M."/>
        </authorList>
    </citation>
    <scope>NUCLEOTIDE SEQUENCE [LARGE SCALE GENOMIC DNA]</scope>
    <source>
        <strain evidence="23 24">DSM 27512</strain>
    </source>
</reference>
<keyword evidence="12" id="KW-0131">Cell cycle</keyword>
<dbReference type="InterPro" id="IPR001182">
    <property type="entry name" value="FtsW/RodA"/>
</dbReference>
<dbReference type="PANTHER" id="PTHR30474:SF2">
    <property type="entry name" value="PEPTIDOGLYCAN GLYCOSYLTRANSFERASE FTSW-RELATED"/>
    <property type="match status" value="1"/>
</dbReference>
<evidence type="ECO:0000256" key="3">
    <source>
        <dbReference type="ARBA" id="ARBA00022475"/>
    </source>
</evidence>
<evidence type="ECO:0000256" key="17">
    <source>
        <dbReference type="ARBA" id="ARBA00041185"/>
    </source>
</evidence>
<comment type="similarity">
    <text evidence="16">Belongs to the SEDS family. FtsW subfamily.</text>
</comment>
<evidence type="ECO:0000256" key="22">
    <source>
        <dbReference type="SAM" id="Phobius"/>
    </source>
</evidence>
<evidence type="ECO:0000256" key="13">
    <source>
        <dbReference type="ARBA" id="ARBA00023316"/>
    </source>
</evidence>
<keyword evidence="8" id="KW-0133">Cell shape</keyword>
<evidence type="ECO:0000256" key="11">
    <source>
        <dbReference type="ARBA" id="ARBA00023136"/>
    </source>
</evidence>
<dbReference type="NCBIfam" id="TIGR02614">
    <property type="entry name" value="ftsW"/>
    <property type="match status" value="1"/>
</dbReference>
<keyword evidence="7 22" id="KW-0812">Transmembrane</keyword>
<dbReference type="Pfam" id="PF01098">
    <property type="entry name" value="FTSW_RODA_SPOVE"/>
    <property type="match status" value="1"/>
</dbReference>
<evidence type="ECO:0000256" key="21">
    <source>
        <dbReference type="ARBA" id="ARBA00049966"/>
    </source>
</evidence>
<evidence type="ECO:0000256" key="4">
    <source>
        <dbReference type="ARBA" id="ARBA00022618"/>
    </source>
</evidence>
<evidence type="ECO:0000256" key="8">
    <source>
        <dbReference type="ARBA" id="ARBA00022960"/>
    </source>
</evidence>
<evidence type="ECO:0000256" key="19">
    <source>
        <dbReference type="ARBA" id="ARBA00044770"/>
    </source>
</evidence>
<dbReference type="InterPro" id="IPR013437">
    <property type="entry name" value="FtsW"/>
</dbReference>
<keyword evidence="24" id="KW-1185">Reference proteome</keyword>
<comment type="subcellular location">
    <subcellularLocation>
        <location evidence="1">Cell membrane</location>
        <topology evidence="1">Multi-pass membrane protein</topology>
    </subcellularLocation>
</comment>
<evidence type="ECO:0000256" key="20">
    <source>
        <dbReference type="ARBA" id="ARBA00049902"/>
    </source>
</evidence>
<feature type="transmembrane region" description="Helical" evidence="22">
    <location>
        <begin position="306"/>
        <end position="331"/>
    </location>
</feature>
<evidence type="ECO:0000313" key="24">
    <source>
        <dbReference type="Proteomes" id="UP001314903"/>
    </source>
</evidence>
<keyword evidence="6" id="KW-0808">Transferase</keyword>
<evidence type="ECO:0000256" key="10">
    <source>
        <dbReference type="ARBA" id="ARBA00022989"/>
    </source>
</evidence>
<evidence type="ECO:0000256" key="2">
    <source>
        <dbReference type="ARBA" id="ARBA00004752"/>
    </source>
</evidence>
<comment type="function">
    <text evidence="21">Peptidoglycan polymerase that is essential for cell division.</text>
</comment>
<dbReference type="Proteomes" id="UP001314903">
    <property type="component" value="Unassembled WGS sequence"/>
</dbReference>
<keyword evidence="9" id="KW-0573">Peptidoglycan synthesis</keyword>
<comment type="catalytic activity">
    <reaction evidence="20">
        <text>[GlcNAc-(1-&gt;4)-Mur2Ac(oyl-L-Ala-gamma-D-Glu-L-Lys-D-Ala-D-Ala)](n)-di-trans,octa-cis-undecaprenyl diphosphate + beta-D-GlcNAc-(1-&gt;4)-Mur2Ac(oyl-L-Ala-gamma-D-Glu-L-Lys-D-Ala-D-Ala)-di-trans,octa-cis-undecaprenyl diphosphate = [GlcNAc-(1-&gt;4)-Mur2Ac(oyl-L-Ala-gamma-D-Glu-L-Lys-D-Ala-D-Ala)](n+1)-di-trans,octa-cis-undecaprenyl diphosphate + di-trans,octa-cis-undecaprenyl diphosphate + H(+)</text>
        <dbReference type="Rhea" id="RHEA:23708"/>
        <dbReference type="Rhea" id="RHEA-COMP:9602"/>
        <dbReference type="Rhea" id="RHEA-COMP:9603"/>
        <dbReference type="ChEBI" id="CHEBI:15378"/>
        <dbReference type="ChEBI" id="CHEBI:58405"/>
        <dbReference type="ChEBI" id="CHEBI:60033"/>
        <dbReference type="ChEBI" id="CHEBI:78435"/>
        <dbReference type="EC" id="2.4.99.28"/>
    </reaction>
</comment>
<evidence type="ECO:0000256" key="1">
    <source>
        <dbReference type="ARBA" id="ARBA00004651"/>
    </source>
</evidence>
<evidence type="ECO:0000256" key="12">
    <source>
        <dbReference type="ARBA" id="ARBA00023306"/>
    </source>
</evidence>
<keyword evidence="11 22" id="KW-0472">Membrane</keyword>
<keyword evidence="4 23" id="KW-0132">Cell division</keyword>
<evidence type="ECO:0000256" key="7">
    <source>
        <dbReference type="ARBA" id="ARBA00022692"/>
    </source>
</evidence>
<dbReference type="EMBL" id="JAGGLI010000003">
    <property type="protein sequence ID" value="MBP2026670.1"/>
    <property type="molecule type" value="Genomic_DNA"/>
</dbReference>
<evidence type="ECO:0000256" key="16">
    <source>
        <dbReference type="ARBA" id="ARBA00038053"/>
    </source>
</evidence>
<keyword evidence="3" id="KW-1003">Cell membrane</keyword>
<feature type="transmembrane region" description="Helical" evidence="22">
    <location>
        <begin position="147"/>
        <end position="164"/>
    </location>
</feature>
<evidence type="ECO:0000256" key="18">
    <source>
        <dbReference type="ARBA" id="ARBA00041418"/>
    </source>
</evidence>
<feature type="transmembrane region" description="Helical" evidence="22">
    <location>
        <begin position="176"/>
        <end position="209"/>
    </location>
</feature>
<feature type="transmembrane region" description="Helical" evidence="22">
    <location>
        <begin position="12"/>
        <end position="34"/>
    </location>
</feature>
<feature type="transmembrane region" description="Helical" evidence="22">
    <location>
        <begin position="269"/>
        <end position="294"/>
    </location>
</feature>
<protein>
    <recommendedName>
        <fullName evidence="17">Probable peptidoglycan glycosyltransferase FtsW</fullName>
        <ecNumber evidence="19">2.4.99.28</ecNumber>
    </recommendedName>
    <alternativeName>
        <fullName evidence="18">Cell division protein FtsW</fullName>
    </alternativeName>
    <alternativeName>
        <fullName evidence="15">Cell wall polymerase</fullName>
    </alternativeName>
    <alternativeName>
        <fullName evidence="14">Peptidoglycan polymerase</fullName>
    </alternativeName>
</protein>
<dbReference type="GO" id="GO:0051301">
    <property type="term" value="P:cell division"/>
    <property type="evidence" value="ECO:0007669"/>
    <property type="project" value="UniProtKB-KW"/>
</dbReference>
<feature type="transmembrane region" description="Helical" evidence="22">
    <location>
        <begin position="343"/>
        <end position="364"/>
    </location>
</feature>
<feature type="transmembrane region" description="Helical" evidence="22">
    <location>
        <begin position="54"/>
        <end position="72"/>
    </location>
</feature>
<evidence type="ECO:0000256" key="6">
    <source>
        <dbReference type="ARBA" id="ARBA00022679"/>
    </source>
</evidence>
<proteinExistence type="inferred from homology"/>
<evidence type="ECO:0000256" key="9">
    <source>
        <dbReference type="ARBA" id="ARBA00022984"/>
    </source>
</evidence>
<comment type="pathway">
    <text evidence="2">Cell wall biogenesis; peptidoglycan biosynthesis.</text>
</comment>
<accession>A0ABS4KH32</accession>